<reference evidence="2" key="1">
    <citation type="journal article" date="2023" name="Commun. Biol.">
        <title>Genome analysis of Parmales, the sister group of diatoms, reveals the evolutionary specialization of diatoms from phago-mixotrophs to photoautotrophs.</title>
        <authorList>
            <person name="Ban H."/>
            <person name="Sato S."/>
            <person name="Yoshikawa S."/>
            <person name="Yamada K."/>
            <person name="Nakamura Y."/>
            <person name="Ichinomiya M."/>
            <person name="Sato N."/>
            <person name="Blanc-Mathieu R."/>
            <person name="Endo H."/>
            <person name="Kuwata A."/>
            <person name="Ogata H."/>
        </authorList>
    </citation>
    <scope>NUCLEOTIDE SEQUENCE [LARGE SCALE GENOMIC DNA]</scope>
</reference>
<name>A0A9W7LBF6_9STRA</name>
<organism evidence="1 2">
    <name type="scientific">Triparma columacea</name>
    <dbReference type="NCBI Taxonomy" id="722753"/>
    <lineage>
        <taxon>Eukaryota</taxon>
        <taxon>Sar</taxon>
        <taxon>Stramenopiles</taxon>
        <taxon>Ochrophyta</taxon>
        <taxon>Bolidophyceae</taxon>
        <taxon>Parmales</taxon>
        <taxon>Triparmaceae</taxon>
        <taxon>Triparma</taxon>
    </lineage>
</organism>
<dbReference type="Proteomes" id="UP001165065">
    <property type="component" value="Unassembled WGS sequence"/>
</dbReference>
<keyword evidence="2" id="KW-1185">Reference proteome</keyword>
<dbReference type="EMBL" id="BRYA01000234">
    <property type="protein sequence ID" value="GMI44995.1"/>
    <property type="molecule type" value="Genomic_DNA"/>
</dbReference>
<dbReference type="OrthoDB" id="436442at2759"/>
<comment type="caution">
    <text evidence="1">The sequence shown here is derived from an EMBL/GenBank/DDBJ whole genome shotgun (WGS) entry which is preliminary data.</text>
</comment>
<proteinExistence type="predicted"/>
<sequence length="405" mass="45857">MKGKETTLTPNLLSPEEAKALNGLMKEFKVLNSNLADSKVTRPLHEHIGEAVPIQEPPLSLCPHPYMVPDLNRTSCILANRIDIGRHYMTTGGFMGLKEPYEVAVGRLQSFGVYIFNPSSYPVVQKLFSSSTFQSTAKKTCPVDKQVLDPFQFNLIVQVPGQTVATHIDGVYFWGATRFEVPQWLLAAMKFSGLFEAQFIDQIQIVGYFHDWDDDERKGDFVYWNDDEGDPVSVPPKPRSGSGIDGSKVIHAANVYYPDRNPPMTDKNKQVELRYNGPASDSWTVFEDDSPTPYTYPTGELRSTIVFRARCFESEEAKERFNKPESVEKIPLSSILSTLQRDIEAKTNKDLSEWSRLELGIKIMDHYIKYPFPRDAIIPINYCVLEKLLGGGAFFGFIFRDLLQC</sequence>
<accession>A0A9W7LBF6</accession>
<evidence type="ECO:0000313" key="1">
    <source>
        <dbReference type="EMBL" id="GMI44995.1"/>
    </source>
</evidence>
<gene>
    <name evidence="1" type="ORF">TrCOL_g7687</name>
</gene>
<evidence type="ECO:0000313" key="2">
    <source>
        <dbReference type="Proteomes" id="UP001165065"/>
    </source>
</evidence>
<protein>
    <submittedName>
        <fullName evidence="1">Uncharacterized protein</fullName>
    </submittedName>
</protein>
<dbReference type="AlphaFoldDB" id="A0A9W7LBF6"/>